<organism evidence="2 3">
    <name type="scientific">Volvox africanus</name>
    <dbReference type="NCBI Taxonomy" id="51714"/>
    <lineage>
        <taxon>Eukaryota</taxon>
        <taxon>Viridiplantae</taxon>
        <taxon>Chlorophyta</taxon>
        <taxon>core chlorophytes</taxon>
        <taxon>Chlorophyceae</taxon>
        <taxon>CS clade</taxon>
        <taxon>Chlamydomonadales</taxon>
        <taxon>Volvocaceae</taxon>
        <taxon>Volvox</taxon>
    </lineage>
</organism>
<gene>
    <name evidence="2" type="ORF">VaNZ11_014058</name>
</gene>
<evidence type="ECO:0000313" key="2">
    <source>
        <dbReference type="EMBL" id="GLI69446.1"/>
    </source>
</evidence>
<name>A0ABQ5SIH4_9CHLO</name>
<feature type="signal peptide" evidence="1">
    <location>
        <begin position="1"/>
        <end position="20"/>
    </location>
</feature>
<dbReference type="EMBL" id="BSDZ01000086">
    <property type="protein sequence ID" value="GLI69446.1"/>
    <property type="molecule type" value="Genomic_DNA"/>
</dbReference>
<accession>A0ABQ5SIH4</accession>
<feature type="chain" id="PRO_5045827646" evidence="1">
    <location>
        <begin position="21"/>
        <end position="479"/>
    </location>
</feature>
<comment type="caution">
    <text evidence="2">The sequence shown here is derived from an EMBL/GenBank/DDBJ whole genome shotgun (WGS) entry which is preliminary data.</text>
</comment>
<dbReference type="PANTHER" id="PTHR39441:SF1">
    <property type="entry name" value="DUF2252 DOMAIN-CONTAINING PROTEIN"/>
    <property type="match status" value="1"/>
</dbReference>
<dbReference type="Pfam" id="PF10009">
    <property type="entry name" value="DUF2252"/>
    <property type="match status" value="1"/>
</dbReference>
<keyword evidence="1" id="KW-0732">Signal</keyword>
<keyword evidence="3" id="KW-1185">Reference proteome</keyword>
<evidence type="ECO:0000313" key="3">
    <source>
        <dbReference type="Proteomes" id="UP001165090"/>
    </source>
</evidence>
<dbReference type="Proteomes" id="UP001165090">
    <property type="component" value="Unassembled WGS sequence"/>
</dbReference>
<proteinExistence type="predicted"/>
<protein>
    <submittedName>
        <fullName evidence="2">Uncharacterized protein</fullName>
    </submittedName>
</protein>
<evidence type="ECO:0000256" key="1">
    <source>
        <dbReference type="SAM" id="SignalP"/>
    </source>
</evidence>
<dbReference type="PANTHER" id="PTHR39441">
    <property type="entry name" value="DUF2252 DOMAIN-CONTAINING PROTEIN"/>
    <property type="match status" value="1"/>
</dbReference>
<reference evidence="2 3" key="1">
    <citation type="journal article" date="2023" name="IScience">
        <title>Expanded male sex-determining region conserved during the evolution of homothallism in the green alga Volvox.</title>
        <authorList>
            <person name="Yamamoto K."/>
            <person name="Matsuzaki R."/>
            <person name="Mahakham W."/>
            <person name="Heman W."/>
            <person name="Sekimoto H."/>
            <person name="Kawachi M."/>
            <person name="Minakuchi Y."/>
            <person name="Toyoda A."/>
            <person name="Nozaki H."/>
        </authorList>
    </citation>
    <scope>NUCLEOTIDE SEQUENCE [LARGE SCALE GENOMIC DNA]</scope>
    <source>
        <strain evidence="2 3">NIES-4468</strain>
    </source>
</reference>
<sequence>MRHLLCLSFLLVCAFRDGSSKQELYSVQGIPQSEVLNRQILNEAALQSVNKDLRQDDCVKKLDIMSVTPFTFYRGSNALYFRDMAKQETISKSAFYDPRATPWIQGDMHVLNAGRFDNDEKTVLFDLNDFDEAFVANYLYDVYRLATSIVLVARNNSIGDINATACVRSFAKAYRDQLKNLAEDPGAKPFAVDYKHAQSDLIKNLLEDKDGHEAMRKNMLKKWTVMDREKDRRFFDTDHNGDLEVVNSTEGQEIERAMVQYYTNTVTSRLRGNSKYFRVEDIALRKNAGTGSLGTSRYYILIAGESSSDPNDDRILDVKLQGKPAIYKFLTKEQQAAVDDNVDNDADRVIRAHKSLLSRSDDHLGYMNIGGQNFSVRERSPYKKAPKLTSNIDEEVLQALSKDYGVILANAHTRASKKGNEALLGVPHAFPQMVTDLTKGQRGKFADEIANVSLSYAIQVDHDYALFLNSMYMGINRLC</sequence>
<dbReference type="InterPro" id="IPR018721">
    <property type="entry name" value="DUF2252"/>
</dbReference>